<feature type="compositionally biased region" description="Low complexity" evidence="1">
    <location>
        <begin position="55"/>
        <end position="66"/>
    </location>
</feature>
<keyword evidence="2" id="KW-1133">Transmembrane helix</keyword>
<dbReference type="InterPro" id="IPR008537">
    <property type="entry name" value="DUF819"/>
</dbReference>
<feature type="transmembrane region" description="Helical" evidence="2">
    <location>
        <begin position="143"/>
        <end position="163"/>
    </location>
</feature>
<organism evidence="3 4">
    <name type="scientific">Vitrella brassicaformis (strain CCMP3155)</name>
    <dbReference type="NCBI Taxonomy" id="1169540"/>
    <lineage>
        <taxon>Eukaryota</taxon>
        <taxon>Sar</taxon>
        <taxon>Alveolata</taxon>
        <taxon>Colpodellida</taxon>
        <taxon>Vitrellaceae</taxon>
        <taxon>Vitrella</taxon>
    </lineage>
</organism>
<dbReference type="InParanoid" id="A0A0G4FN67"/>
<feature type="transmembrane region" description="Helical" evidence="2">
    <location>
        <begin position="224"/>
        <end position="245"/>
    </location>
</feature>
<evidence type="ECO:0000256" key="2">
    <source>
        <dbReference type="SAM" id="Phobius"/>
    </source>
</evidence>
<feature type="region of interest" description="Disordered" evidence="1">
    <location>
        <begin position="48"/>
        <end position="74"/>
    </location>
</feature>
<accession>A0A0G4FN67</accession>
<gene>
    <name evidence="3" type="ORF">Vbra_21508</name>
</gene>
<feature type="transmembrane region" description="Helical" evidence="2">
    <location>
        <begin position="183"/>
        <end position="204"/>
    </location>
</feature>
<evidence type="ECO:0000313" key="4">
    <source>
        <dbReference type="Proteomes" id="UP000041254"/>
    </source>
</evidence>
<keyword evidence="4" id="KW-1185">Reference proteome</keyword>
<reference evidence="3 4" key="1">
    <citation type="submission" date="2014-11" db="EMBL/GenBank/DDBJ databases">
        <authorList>
            <person name="Zhu J."/>
            <person name="Qi W."/>
            <person name="Song R."/>
        </authorList>
    </citation>
    <scope>NUCLEOTIDE SEQUENCE [LARGE SCALE GENOMIC DNA]</scope>
</reference>
<dbReference type="PANTHER" id="PTHR34289:SF8">
    <property type="entry name" value="DUF819 DOMAIN-CONTAINING PROTEIN"/>
    <property type="match status" value="1"/>
</dbReference>
<dbReference type="OrthoDB" id="45797at2759"/>
<dbReference type="Proteomes" id="UP000041254">
    <property type="component" value="Unassembled WGS sequence"/>
</dbReference>
<feature type="transmembrane region" description="Helical" evidence="2">
    <location>
        <begin position="90"/>
        <end position="113"/>
    </location>
</feature>
<dbReference type="PhylomeDB" id="A0A0G4FN67"/>
<feature type="transmembrane region" description="Helical" evidence="2">
    <location>
        <begin position="499"/>
        <end position="519"/>
    </location>
</feature>
<dbReference type="OMA" id="PRICMAL"/>
<dbReference type="EMBL" id="CDMY01000468">
    <property type="protein sequence ID" value="CEM15695.1"/>
    <property type="molecule type" value="Genomic_DNA"/>
</dbReference>
<feature type="transmembrane region" description="Helical" evidence="2">
    <location>
        <begin position="426"/>
        <end position="446"/>
    </location>
</feature>
<dbReference type="Pfam" id="PF05684">
    <property type="entry name" value="DUF819"/>
    <property type="match status" value="2"/>
</dbReference>
<dbReference type="VEuPathDB" id="CryptoDB:Vbra_21508"/>
<feature type="transmembrane region" description="Helical" evidence="2">
    <location>
        <begin position="562"/>
        <end position="585"/>
    </location>
</feature>
<feature type="transmembrane region" description="Helical" evidence="2">
    <location>
        <begin position="119"/>
        <end position="136"/>
    </location>
</feature>
<keyword evidence="2" id="KW-0472">Membrane</keyword>
<dbReference type="AlphaFoldDB" id="A0A0G4FN67"/>
<evidence type="ECO:0000313" key="3">
    <source>
        <dbReference type="EMBL" id="CEM15695.1"/>
    </source>
</evidence>
<evidence type="ECO:0000256" key="1">
    <source>
        <dbReference type="SAM" id="MobiDB-lite"/>
    </source>
</evidence>
<sequence length="592" mass="61658">MLCLRGFQGGVLVAVVLLLTTGGLSQKTVPSLRRSAAAFAALRPVSPTHQTQTLSAPSQPQHSSSSTARTPERPSFIAGRKNRAVAQSRMAALTSPVAIWGVLLANGIGGYFLDSKYSWGSLVSFGVPFLLSNLGFMPSTHPAYDWCWGQLLPITIALVLLGAPSRLSGPSTCPASWEKMRTVGSAYALGAVTTVVGGLLAFLVTTRMPIAFLKMPVHSAAQAVGCLAATYIGGTVNFFAVANAVGLGSGEGSSSALLGGLCAADIFFMGFYLAALKYAHGWIKLRKLFPEREDASAIKANDSPYLLNGYHPEEAPASIEKTQVLVGAQTAKAHHHENGQPVSAVSRNAPLAGSNVPTYGIATAAPTQHTIPSVKDKQQHTGWRQRAGKMAFRALGLMVSLGLASTVLTVSPAIERWARRYVPIDGLSTFVMATVAIGLATILKRLTLSGPPLLDQLYTAAGESSSLLAAVGLQIFYGGIGATARFADLMGVECAAAPLVTGLILLVHTMGLFGISALINSMLKRLQFRLPLDDLIVASNANVGGPSTAAGMAGGSMGRDDLVLPAIVYGTVGYATATSLGVVLFRRLSGLG</sequence>
<feature type="transmembrane region" description="Helical" evidence="2">
    <location>
        <begin position="394"/>
        <end position="414"/>
    </location>
</feature>
<keyword evidence="2" id="KW-0812">Transmembrane</keyword>
<feature type="transmembrane region" description="Helical" evidence="2">
    <location>
        <begin position="467"/>
        <end position="487"/>
    </location>
</feature>
<feature type="transmembrane region" description="Helical" evidence="2">
    <location>
        <begin position="6"/>
        <end position="24"/>
    </location>
</feature>
<evidence type="ECO:0008006" key="5">
    <source>
        <dbReference type="Google" id="ProtNLM"/>
    </source>
</evidence>
<protein>
    <recommendedName>
        <fullName evidence="5">DUF819-domain-containing protein</fullName>
    </recommendedName>
</protein>
<dbReference type="PANTHER" id="PTHR34289">
    <property type="entry name" value="PROTEIN, PUTATIVE (DUF819)-RELATED"/>
    <property type="match status" value="1"/>
</dbReference>
<proteinExistence type="predicted"/>
<feature type="transmembrane region" description="Helical" evidence="2">
    <location>
        <begin position="257"/>
        <end position="279"/>
    </location>
</feature>
<name>A0A0G4FN67_VITBC</name>